<feature type="compositionally biased region" description="Polar residues" evidence="1">
    <location>
        <begin position="116"/>
        <end position="127"/>
    </location>
</feature>
<dbReference type="Pfam" id="PF13715">
    <property type="entry name" value="CarbopepD_reg_2"/>
    <property type="match status" value="1"/>
</dbReference>
<dbReference type="EMBL" id="JBHSYQ010000003">
    <property type="protein sequence ID" value="MFC6996717.1"/>
    <property type="molecule type" value="Genomic_DNA"/>
</dbReference>
<proteinExistence type="predicted"/>
<protein>
    <submittedName>
        <fullName evidence="2">Carboxypeptidase-like regulatory domain-containing protein</fullName>
    </submittedName>
</protein>
<organism evidence="2 3">
    <name type="scientific">Rufibacter roseus</name>
    <dbReference type="NCBI Taxonomy" id="1567108"/>
    <lineage>
        <taxon>Bacteria</taxon>
        <taxon>Pseudomonadati</taxon>
        <taxon>Bacteroidota</taxon>
        <taxon>Cytophagia</taxon>
        <taxon>Cytophagales</taxon>
        <taxon>Hymenobacteraceae</taxon>
        <taxon>Rufibacter</taxon>
    </lineage>
</organism>
<evidence type="ECO:0000313" key="2">
    <source>
        <dbReference type="EMBL" id="MFC6996717.1"/>
    </source>
</evidence>
<sequence>MFRRRITVSIPQPCQEKWQEMTPQAQGRHCQSCAKTVVDFTRMTDAEVVQWMSVQKGSTCGRFRRDQLEKELKAVSPAQSNWTWRAAALAFATWLSTTAAEAQSTKSKESTAEAVKTTNTISEENPSSGTPFIIKGTVVDSTDHSPLIGASVVIKGTALGTSTDELGNFSLEVPASLQAQEQTIVIAYIAYKTQEIKLSQLTSDQSLEISLASDSTALLGETVLMGAIHYRWYSPVGLYYKTLNFFRFTVPGLFSGN</sequence>
<comment type="caution">
    <text evidence="2">The sequence shown here is derived from an EMBL/GenBank/DDBJ whole genome shotgun (WGS) entry which is preliminary data.</text>
</comment>
<keyword evidence="3" id="KW-1185">Reference proteome</keyword>
<dbReference type="RefSeq" id="WP_066623659.1">
    <property type="nucleotide sequence ID" value="NZ_JBHSYQ010000003.1"/>
</dbReference>
<feature type="region of interest" description="Disordered" evidence="1">
    <location>
        <begin position="105"/>
        <end position="127"/>
    </location>
</feature>
<name>A0ABW2DJH2_9BACT</name>
<dbReference type="InterPro" id="IPR008969">
    <property type="entry name" value="CarboxyPept-like_regulatory"/>
</dbReference>
<dbReference type="Proteomes" id="UP001596405">
    <property type="component" value="Unassembled WGS sequence"/>
</dbReference>
<accession>A0ABW2DJH2</accession>
<evidence type="ECO:0000313" key="3">
    <source>
        <dbReference type="Proteomes" id="UP001596405"/>
    </source>
</evidence>
<dbReference type="Gene3D" id="2.60.40.1120">
    <property type="entry name" value="Carboxypeptidase-like, regulatory domain"/>
    <property type="match status" value="1"/>
</dbReference>
<evidence type="ECO:0000256" key="1">
    <source>
        <dbReference type="SAM" id="MobiDB-lite"/>
    </source>
</evidence>
<reference evidence="3" key="1">
    <citation type="journal article" date="2019" name="Int. J. Syst. Evol. Microbiol.">
        <title>The Global Catalogue of Microorganisms (GCM) 10K type strain sequencing project: providing services to taxonomists for standard genome sequencing and annotation.</title>
        <authorList>
            <consortium name="The Broad Institute Genomics Platform"/>
            <consortium name="The Broad Institute Genome Sequencing Center for Infectious Disease"/>
            <person name="Wu L."/>
            <person name="Ma J."/>
        </authorList>
    </citation>
    <scope>NUCLEOTIDE SEQUENCE [LARGE SCALE GENOMIC DNA]</scope>
    <source>
        <strain evidence="3">CGMCC 4.7393</strain>
    </source>
</reference>
<gene>
    <name evidence="2" type="ORF">ACFQHR_03735</name>
</gene>
<dbReference type="SUPFAM" id="SSF49464">
    <property type="entry name" value="Carboxypeptidase regulatory domain-like"/>
    <property type="match status" value="1"/>
</dbReference>